<keyword evidence="4" id="KW-0560">Oxidoreductase</keyword>
<dbReference type="PANTHER" id="PTHR37010:SF1">
    <property type="entry name" value="SULFURTRANSFERASE TUSE"/>
    <property type="match status" value="1"/>
</dbReference>
<comment type="caution">
    <text evidence="4">The sequence shown here is derived from an EMBL/GenBank/DDBJ whole genome shotgun (WGS) entry which is preliminary data.</text>
</comment>
<keyword evidence="3" id="KW-0963">Cytoplasm</keyword>
<comment type="subcellular location">
    <subcellularLocation>
        <location evidence="1">Cytoplasm</location>
    </subcellularLocation>
</comment>
<dbReference type="PIRSF" id="PIRSF006223">
    <property type="entry name" value="DsrC_TusE"/>
    <property type="match status" value="1"/>
</dbReference>
<dbReference type="GO" id="GO:0005737">
    <property type="term" value="C:cytoplasm"/>
    <property type="evidence" value="ECO:0007669"/>
    <property type="project" value="UniProtKB-SubCell"/>
</dbReference>
<dbReference type="InterPro" id="IPR043163">
    <property type="entry name" value="DsrC-like_N"/>
</dbReference>
<evidence type="ECO:0000256" key="2">
    <source>
        <dbReference type="ARBA" id="ARBA00005718"/>
    </source>
</evidence>
<organism evidence="4">
    <name type="scientific">bioreactor metagenome</name>
    <dbReference type="NCBI Taxonomy" id="1076179"/>
    <lineage>
        <taxon>unclassified sequences</taxon>
        <taxon>metagenomes</taxon>
        <taxon>ecological metagenomes</taxon>
    </lineage>
</organism>
<protein>
    <submittedName>
        <fullName evidence="4">Sulfite reductase, dissimilatory-type subunit gamma</fullName>
        <ecNumber evidence="4">1.8.99.5</ecNumber>
    </submittedName>
</protein>
<dbReference type="GO" id="GO:0002143">
    <property type="term" value="P:tRNA wobble position uridine thiolation"/>
    <property type="evidence" value="ECO:0007669"/>
    <property type="project" value="TreeGrafter"/>
</dbReference>
<sequence length="105" mass="11618">MATLEIEGKVFEVDGDGFLSDPSVWNEQVATLFAKSDGIDNLNEKHWAVVNIIRRNFEEKGNAPMIRTICQETGLKLREIYELFPLGPARGACRVAGLPKPDGCV</sequence>
<dbReference type="InterPro" id="IPR025526">
    <property type="entry name" value="DsrC-like_dom_sf"/>
</dbReference>
<dbReference type="InterPro" id="IPR007453">
    <property type="entry name" value="DsrC/TusE"/>
</dbReference>
<accession>A0A644W318</accession>
<dbReference type="AlphaFoldDB" id="A0A644W318"/>
<dbReference type="GO" id="GO:0016491">
    <property type="term" value="F:oxidoreductase activity"/>
    <property type="evidence" value="ECO:0007669"/>
    <property type="project" value="UniProtKB-KW"/>
</dbReference>
<dbReference type="InterPro" id="IPR042072">
    <property type="entry name" value="DsrC-like_C"/>
</dbReference>
<evidence type="ECO:0000256" key="3">
    <source>
        <dbReference type="ARBA" id="ARBA00022490"/>
    </source>
</evidence>
<dbReference type="Gene3D" id="1.10.10.370">
    <property type="entry name" value="DsrC-like protein, C-terminal domain"/>
    <property type="match status" value="1"/>
</dbReference>
<dbReference type="PANTHER" id="PTHR37010">
    <property type="entry name" value="SULFURTRANSFERASE TUSE"/>
    <property type="match status" value="1"/>
</dbReference>
<dbReference type="Gene3D" id="3.30.1420.10">
    <property type="match status" value="1"/>
</dbReference>
<comment type="similarity">
    <text evidence="2">Belongs to the DsrC/TusE family.</text>
</comment>
<evidence type="ECO:0000256" key="1">
    <source>
        <dbReference type="ARBA" id="ARBA00004496"/>
    </source>
</evidence>
<dbReference type="EC" id="1.8.99.5" evidence="4"/>
<evidence type="ECO:0000313" key="4">
    <source>
        <dbReference type="EMBL" id="MPL96863.1"/>
    </source>
</evidence>
<dbReference type="EMBL" id="VSSQ01000529">
    <property type="protein sequence ID" value="MPL96863.1"/>
    <property type="molecule type" value="Genomic_DNA"/>
</dbReference>
<dbReference type="SUPFAM" id="SSF69721">
    <property type="entry name" value="DsrC, the gamma subunit of dissimilatory sulfite reductase"/>
    <property type="match status" value="1"/>
</dbReference>
<reference evidence="4" key="1">
    <citation type="submission" date="2019-08" db="EMBL/GenBank/DDBJ databases">
        <authorList>
            <person name="Kucharzyk K."/>
            <person name="Murdoch R.W."/>
            <person name="Higgins S."/>
            <person name="Loffler F."/>
        </authorList>
    </citation>
    <scope>NUCLEOTIDE SEQUENCE</scope>
</reference>
<dbReference type="Pfam" id="PF04358">
    <property type="entry name" value="DsrC"/>
    <property type="match status" value="1"/>
</dbReference>
<dbReference type="GO" id="GO:0097163">
    <property type="term" value="F:sulfur carrier activity"/>
    <property type="evidence" value="ECO:0007669"/>
    <property type="project" value="TreeGrafter"/>
</dbReference>
<gene>
    <name evidence="4" type="primary">dsvC_5</name>
    <name evidence="4" type="ORF">SDC9_43047</name>
</gene>
<dbReference type="NCBIfam" id="TIGR03342">
    <property type="entry name" value="dsrC_tusE_dsvC"/>
    <property type="match status" value="1"/>
</dbReference>
<name>A0A644W318_9ZZZZ</name>
<proteinExistence type="inferred from homology"/>